<gene>
    <name evidence="1" type="ORF">CEXT_779191</name>
</gene>
<reference evidence="1 2" key="1">
    <citation type="submission" date="2021-06" db="EMBL/GenBank/DDBJ databases">
        <title>Caerostris extrusa draft genome.</title>
        <authorList>
            <person name="Kono N."/>
            <person name="Arakawa K."/>
        </authorList>
    </citation>
    <scope>NUCLEOTIDE SEQUENCE [LARGE SCALE GENOMIC DNA]</scope>
</reference>
<protein>
    <submittedName>
        <fullName evidence="1">Uncharacterized protein</fullName>
    </submittedName>
</protein>
<organism evidence="1 2">
    <name type="scientific">Caerostris extrusa</name>
    <name type="common">Bark spider</name>
    <name type="synonym">Caerostris bankana</name>
    <dbReference type="NCBI Taxonomy" id="172846"/>
    <lineage>
        <taxon>Eukaryota</taxon>
        <taxon>Metazoa</taxon>
        <taxon>Ecdysozoa</taxon>
        <taxon>Arthropoda</taxon>
        <taxon>Chelicerata</taxon>
        <taxon>Arachnida</taxon>
        <taxon>Araneae</taxon>
        <taxon>Araneomorphae</taxon>
        <taxon>Entelegynae</taxon>
        <taxon>Araneoidea</taxon>
        <taxon>Araneidae</taxon>
        <taxon>Caerostris</taxon>
    </lineage>
</organism>
<proteinExistence type="predicted"/>
<evidence type="ECO:0000313" key="2">
    <source>
        <dbReference type="Proteomes" id="UP001054945"/>
    </source>
</evidence>
<comment type="caution">
    <text evidence="1">The sequence shown here is derived from an EMBL/GenBank/DDBJ whole genome shotgun (WGS) entry which is preliminary data.</text>
</comment>
<dbReference type="EMBL" id="BPLR01017110">
    <property type="protein sequence ID" value="GIY88837.1"/>
    <property type="molecule type" value="Genomic_DNA"/>
</dbReference>
<evidence type="ECO:0000313" key="1">
    <source>
        <dbReference type="EMBL" id="GIY88837.1"/>
    </source>
</evidence>
<dbReference type="AlphaFoldDB" id="A0AAV4X103"/>
<dbReference type="Proteomes" id="UP001054945">
    <property type="component" value="Unassembled WGS sequence"/>
</dbReference>
<sequence>MFRQRFHHTQLRDACQRRCKARFYEVEIMASTWQFSFPALQLAKLNFTLWTPAVVERAITVCKVARALTWPTDSEEINILPYASCVHKHISIQKFLKLCHIWLKIVFFINI</sequence>
<accession>A0AAV4X103</accession>
<name>A0AAV4X103_CAEEX</name>
<keyword evidence="2" id="KW-1185">Reference proteome</keyword>